<sequence length="124" mass="14331">MKIRHARDERLCVYTEHSLYHLKMRQNESGFVAQERELVQDMFDSVQTHELVVNAVLVPEPQVFDSPDTCNNTVGRRCTRQNSNNLGQKWKPHDVLGIGTGSRHVRYETYCTAMQGRVLNVLQC</sequence>
<proteinExistence type="predicted"/>
<organism evidence="1">
    <name type="scientific">Cacopsylla melanoneura</name>
    <dbReference type="NCBI Taxonomy" id="428564"/>
    <lineage>
        <taxon>Eukaryota</taxon>
        <taxon>Metazoa</taxon>
        <taxon>Ecdysozoa</taxon>
        <taxon>Arthropoda</taxon>
        <taxon>Hexapoda</taxon>
        <taxon>Insecta</taxon>
        <taxon>Pterygota</taxon>
        <taxon>Neoptera</taxon>
        <taxon>Paraneoptera</taxon>
        <taxon>Hemiptera</taxon>
        <taxon>Sternorrhyncha</taxon>
        <taxon>Psylloidea</taxon>
        <taxon>Psyllidae</taxon>
        <taxon>Psyllinae</taxon>
        <taxon>Cacopsylla</taxon>
    </lineage>
</organism>
<reference evidence="1" key="1">
    <citation type="submission" date="2021-05" db="EMBL/GenBank/DDBJ databases">
        <authorList>
            <person name="Alioto T."/>
            <person name="Alioto T."/>
            <person name="Gomez Garrido J."/>
        </authorList>
    </citation>
    <scope>NUCLEOTIDE SEQUENCE</scope>
</reference>
<evidence type="ECO:0000313" key="1">
    <source>
        <dbReference type="EMBL" id="CAG6630091.1"/>
    </source>
</evidence>
<dbReference type="AlphaFoldDB" id="A0A8D8QE41"/>
<accession>A0A8D8QE41</accession>
<dbReference type="EMBL" id="HBUF01072551">
    <property type="protein sequence ID" value="CAG6630091.1"/>
    <property type="molecule type" value="Transcribed_RNA"/>
</dbReference>
<protein>
    <submittedName>
        <fullName evidence="1">Uncharacterized protein</fullName>
    </submittedName>
</protein>
<name>A0A8D8QE41_9HEMI</name>
<dbReference type="EMBL" id="HBUF01072552">
    <property type="protein sequence ID" value="CAG6630092.1"/>
    <property type="molecule type" value="Transcribed_RNA"/>
</dbReference>